<organism evidence="10">
    <name type="scientific">hydrothermal vent metagenome</name>
    <dbReference type="NCBI Taxonomy" id="652676"/>
    <lineage>
        <taxon>unclassified sequences</taxon>
        <taxon>metagenomes</taxon>
        <taxon>ecological metagenomes</taxon>
    </lineage>
</organism>
<evidence type="ECO:0000256" key="5">
    <source>
        <dbReference type="ARBA" id="ARBA00022605"/>
    </source>
</evidence>
<protein>
    <recommendedName>
        <fullName evidence="11">Sulfate transporter, CysZ-type</fullName>
    </recommendedName>
</protein>
<evidence type="ECO:0000256" key="8">
    <source>
        <dbReference type="ARBA" id="ARBA00023136"/>
    </source>
</evidence>
<evidence type="ECO:0000256" key="4">
    <source>
        <dbReference type="ARBA" id="ARBA00022519"/>
    </source>
</evidence>
<comment type="subcellular location">
    <subcellularLocation>
        <location evidence="1">Membrane</location>
        <topology evidence="1">Multi-pass membrane protein</topology>
    </subcellularLocation>
</comment>
<dbReference type="EMBL" id="UOGA01000199">
    <property type="protein sequence ID" value="VAX21327.1"/>
    <property type="molecule type" value="Genomic_DNA"/>
</dbReference>
<reference evidence="10" key="1">
    <citation type="submission" date="2018-06" db="EMBL/GenBank/DDBJ databases">
        <authorList>
            <person name="Zhirakovskaya E."/>
        </authorList>
    </citation>
    <scope>NUCLEOTIDE SEQUENCE</scope>
</reference>
<accession>A0A3B1CXH5</accession>
<evidence type="ECO:0000256" key="9">
    <source>
        <dbReference type="SAM" id="Phobius"/>
    </source>
</evidence>
<proteinExistence type="predicted"/>
<evidence type="ECO:0000256" key="3">
    <source>
        <dbReference type="ARBA" id="ARBA00022475"/>
    </source>
</evidence>
<evidence type="ECO:0000313" key="10">
    <source>
        <dbReference type="EMBL" id="VAX21327.1"/>
    </source>
</evidence>
<feature type="transmembrane region" description="Helical" evidence="9">
    <location>
        <begin position="201"/>
        <end position="219"/>
    </location>
</feature>
<evidence type="ECO:0008006" key="11">
    <source>
        <dbReference type="Google" id="ProtNLM"/>
    </source>
</evidence>
<keyword evidence="5" id="KW-0028">Amino-acid biosynthesis</keyword>
<dbReference type="GO" id="GO:0000103">
    <property type="term" value="P:sulfate assimilation"/>
    <property type="evidence" value="ECO:0007669"/>
    <property type="project" value="TreeGrafter"/>
</dbReference>
<feature type="transmembrane region" description="Helical" evidence="9">
    <location>
        <begin position="69"/>
        <end position="102"/>
    </location>
</feature>
<evidence type="ECO:0000256" key="7">
    <source>
        <dbReference type="ARBA" id="ARBA00022989"/>
    </source>
</evidence>
<dbReference type="Pfam" id="PF07264">
    <property type="entry name" value="EI24"/>
    <property type="match status" value="1"/>
</dbReference>
<feature type="transmembrane region" description="Helical" evidence="9">
    <location>
        <begin position="29"/>
        <end position="49"/>
    </location>
</feature>
<keyword evidence="3" id="KW-1003">Cell membrane</keyword>
<evidence type="ECO:0000256" key="6">
    <source>
        <dbReference type="ARBA" id="ARBA00022692"/>
    </source>
</evidence>
<dbReference type="AlphaFoldDB" id="A0A3B1CXH5"/>
<dbReference type="GO" id="GO:0005886">
    <property type="term" value="C:plasma membrane"/>
    <property type="evidence" value="ECO:0007669"/>
    <property type="project" value="TreeGrafter"/>
</dbReference>
<dbReference type="PANTHER" id="PTHR37468:SF1">
    <property type="entry name" value="SULFATE TRANSPORTER CYSZ"/>
    <property type="match status" value="1"/>
</dbReference>
<feature type="transmembrane region" description="Helical" evidence="9">
    <location>
        <begin position="145"/>
        <end position="164"/>
    </location>
</feature>
<dbReference type="InterPro" id="IPR050480">
    <property type="entry name" value="CysZ-like"/>
</dbReference>
<keyword evidence="6 9" id="KW-0812">Transmembrane</keyword>
<keyword evidence="7 9" id="KW-1133">Transmembrane helix</keyword>
<keyword evidence="2" id="KW-0813">Transport</keyword>
<sequence length="259" mass="28276">MPIKQTLSAVKGFFYLIRGVKLIFSKWSLFKYAIAPMIVNTALFILFFFSFNTIAYHISSRVFEQSSHAWYWVAISTLAGVLLFVVSILAVLFGFVAVGLIIASPFNDMLSAAVERELTGEVEEAGLAFMQWAGTLIKSESKKMAVFLLCQGALLILNLIPVVGQVLFVILNPIFIAFVMAYEFTGYILDRRGCDFNVKRGYIFAEPGLTMGFGAAVGITLLIPLAHFLLMPAAVAGGTALVVEKSQSGSETGRESVTI</sequence>
<gene>
    <name evidence="10" type="ORF">MNBD_NITROSPINAE04-184</name>
</gene>
<keyword evidence="4" id="KW-0997">Cell inner membrane</keyword>
<dbReference type="PANTHER" id="PTHR37468">
    <property type="entry name" value="SULFATE TRANSPORTER CYSZ"/>
    <property type="match status" value="1"/>
</dbReference>
<evidence type="ECO:0000256" key="1">
    <source>
        <dbReference type="ARBA" id="ARBA00004141"/>
    </source>
</evidence>
<name>A0A3B1CXH5_9ZZZZ</name>
<feature type="transmembrane region" description="Helical" evidence="9">
    <location>
        <begin position="170"/>
        <end position="189"/>
    </location>
</feature>
<dbReference type="GO" id="GO:0009675">
    <property type="term" value="F:high-affinity sulfate:proton symporter activity"/>
    <property type="evidence" value="ECO:0007669"/>
    <property type="project" value="TreeGrafter"/>
</dbReference>
<dbReference type="GO" id="GO:0019344">
    <property type="term" value="P:cysteine biosynthetic process"/>
    <property type="evidence" value="ECO:0007669"/>
    <property type="project" value="TreeGrafter"/>
</dbReference>
<keyword evidence="8 9" id="KW-0472">Membrane</keyword>
<evidence type="ECO:0000256" key="2">
    <source>
        <dbReference type="ARBA" id="ARBA00022448"/>
    </source>
</evidence>
<dbReference type="InterPro" id="IPR059112">
    <property type="entry name" value="CysZ/EI24"/>
</dbReference>